<sequence>MGKPLTSTQEKLRDEQIEMNEKYINLINKLLNEFTGFVKNSEEYSSFLVQVYEKLDRAHSMVLQGEFADYYTKNFLPTSSPLFLFYGGINEDFEYLGEEERKNLTKNLPKRTDYIKELAYFKEKIIELVDNIVASNSFIIRFESMDSFYKELYSLSKNNWVYPRETARNSVLGNRQFISPLALHGVPVINPFHIDLYLNFAPEFLTATVLKGKLTKLRTQLKAINANLPFAELCEVVPHIQNIVKGIDTSTSIGSNTSIGSGNAIGDKAVVEGD</sequence>
<comment type="caution">
    <text evidence="1">The sequence shown here is derived from an EMBL/GenBank/DDBJ whole genome shotgun (WGS) entry which is preliminary data.</text>
</comment>
<proteinExistence type="predicted"/>
<protein>
    <submittedName>
        <fullName evidence="1">Uncharacterized protein</fullName>
    </submittedName>
</protein>
<evidence type="ECO:0000313" key="2">
    <source>
        <dbReference type="Proteomes" id="UP001165962"/>
    </source>
</evidence>
<organism evidence="1 2">
    <name type="scientific">Paenibacillus agricola</name>
    <dbReference type="NCBI Taxonomy" id="2716264"/>
    <lineage>
        <taxon>Bacteria</taxon>
        <taxon>Bacillati</taxon>
        <taxon>Bacillota</taxon>
        <taxon>Bacilli</taxon>
        <taxon>Bacillales</taxon>
        <taxon>Paenibacillaceae</taxon>
        <taxon>Paenibacillus</taxon>
    </lineage>
</organism>
<evidence type="ECO:0000313" key="1">
    <source>
        <dbReference type="EMBL" id="NHN28546.1"/>
    </source>
</evidence>
<dbReference type="RefSeq" id="WP_166145237.1">
    <property type="nucleotide sequence ID" value="NZ_JAAOIW010000001.1"/>
</dbReference>
<name>A0ABX0IZH0_9BACL</name>
<reference evidence="1" key="1">
    <citation type="submission" date="2020-03" db="EMBL/GenBank/DDBJ databases">
        <title>Draft sequencing of Paenibacilllus sp. S3N08.</title>
        <authorList>
            <person name="Kim D.-U."/>
        </authorList>
    </citation>
    <scope>NUCLEOTIDE SEQUENCE</scope>
    <source>
        <strain evidence="1">S3N08</strain>
    </source>
</reference>
<keyword evidence="2" id="KW-1185">Reference proteome</keyword>
<dbReference type="Proteomes" id="UP001165962">
    <property type="component" value="Unassembled WGS sequence"/>
</dbReference>
<dbReference type="EMBL" id="JAAOIW010000001">
    <property type="protein sequence ID" value="NHN28546.1"/>
    <property type="molecule type" value="Genomic_DNA"/>
</dbReference>
<accession>A0ABX0IZH0</accession>
<gene>
    <name evidence="1" type="ORF">G9U52_01725</name>
</gene>